<accession>A0ACC2P487</accession>
<gene>
    <name evidence="1" type="ORF">QAD02_014187</name>
</gene>
<comment type="caution">
    <text evidence="1">The sequence shown here is derived from an EMBL/GenBank/DDBJ whole genome shotgun (WGS) entry which is preliminary data.</text>
</comment>
<reference evidence="1" key="1">
    <citation type="submission" date="2023-04" db="EMBL/GenBank/DDBJ databases">
        <title>A chromosome-level genome assembly of the parasitoid wasp Eretmocerus hayati.</title>
        <authorList>
            <person name="Zhong Y."/>
            <person name="Liu S."/>
            <person name="Liu Y."/>
        </authorList>
    </citation>
    <scope>NUCLEOTIDE SEQUENCE</scope>
    <source>
        <strain evidence="1">ZJU_SS_LIU_2023</strain>
    </source>
</reference>
<keyword evidence="2" id="KW-1185">Reference proteome</keyword>
<dbReference type="EMBL" id="CM056742">
    <property type="protein sequence ID" value="KAJ8678400.1"/>
    <property type="molecule type" value="Genomic_DNA"/>
</dbReference>
<organism evidence="1 2">
    <name type="scientific">Eretmocerus hayati</name>
    <dbReference type="NCBI Taxonomy" id="131215"/>
    <lineage>
        <taxon>Eukaryota</taxon>
        <taxon>Metazoa</taxon>
        <taxon>Ecdysozoa</taxon>
        <taxon>Arthropoda</taxon>
        <taxon>Hexapoda</taxon>
        <taxon>Insecta</taxon>
        <taxon>Pterygota</taxon>
        <taxon>Neoptera</taxon>
        <taxon>Endopterygota</taxon>
        <taxon>Hymenoptera</taxon>
        <taxon>Apocrita</taxon>
        <taxon>Proctotrupomorpha</taxon>
        <taxon>Chalcidoidea</taxon>
        <taxon>Aphelinidae</taxon>
        <taxon>Aphelininae</taxon>
        <taxon>Eretmocerus</taxon>
    </lineage>
</organism>
<evidence type="ECO:0000313" key="2">
    <source>
        <dbReference type="Proteomes" id="UP001239111"/>
    </source>
</evidence>
<proteinExistence type="predicted"/>
<dbReference type="Proteomes" id="UP001239111">
    <property type="component" value="Chromosome 2"/>
</dbReference>
<sequence length="731" mass="83284">MNLSKLQSGCFGAVAAGHAFHREKMKFCLMLHHLIPVRSYVGNVIEQCDDFISELLLPRILEELKTALDSRTYLIVKNIIEGHKKPFELFSTEKKRFNIFRTDCVYVDPELFRIGQKSVRTLISESCKGITIEPVYATRIPLIRALETFFQLPGVYNAAKVYMDSLVRARTMTNYRQGSMWKTKYSNFSKHEDAFNLEVWYDDLQTGNGLGSAAGEQKLGGVFVRCPCLPPHLINKLYSLFATIIFYSKQREEYGNRCAFCKLIEELQILHDNGLRIVIDGEEKTLFFALTQLIGDNLALNCACGFSKGFTAKNYCRCCTATADECRSLTQEVPTLVRTKESYDEIIQNNQMDENNAVDGIIEECVFNKVPEFHIGENQYADVMHDVSEGVCDYTIGGVLYKLIFEDECFTVGQFNRRLVKFDFGPHEMNRPRKIRVQACKDSKKKGKKGKIRLRQSAAEMLCLARYLGLIIGDLVPEDNENWQLYLKLRQIIDIVTAPSATRYDAIKLKQLVSEHNALYFRLIGPLKPKMHFMTHYPRLLLLNGPLSNSWGMPFERKNKELKEIADATKSNRNLPLTVATNLQLNACYVKEFCQGIDTDYQKGPTVPGIVNSGISQLFAHVDNKKCIQQISSVHILGKNFSEGTVFLADIDEDGEPYFGEVTGVYEVSGQIYILTSMLETLYFYDHRHAYKMSGEILETRTIHIDDVPRTDPAMKVKCGNDSYLACRYAV</sequence>
<protein>
    <submittedName>
        <fullName evidence="1">Uncharacterized protein</fullName>
    </submittedName>
</protein>
<name>A0ACC2P487_9HYME</name>
<evidence type="ECO:0000313" key="1">
    <source>
        <dbReference type="EMBL" id="KAJ8678400.1"/>
    </source>
</evidence>